<reference evidence="2" key="1">
    <citation type="journal article" date="2015" name="PLoS ONE">
        <title>An Insight into the Sialome of the Lone Star Tick, Amblyomma americanum, with a Glimpse on Its Time Dependent Gene Expression.</title>
        <authorList>
            <person name="Karim S."/>
            <person name="Ribeiro J.M."/>
        </authorList>
    </citation>
    <scope>NUCLEOTIDE SEQUENCE</scope>
    <source>
        <tissue evidence="2">Salivary gland</tissue>
    </source>
</reference>
<protein>
    <submittedName>
        <fullName evidence="2">Putative lipocalin-3 1</fullName>
    </submittedName>
</protein>
<dbReference type="Gene3D" id="2.40.128.20">
    <property type="match status" value="1"/>
</dbReference>
<name>A0A0C9S570_AMBAM</name>
<feature type="signal peptide" evidence="1">
    <location>
        <begin position="1"/>
        <end position="31"/>
    </location>
</feature>
<organism evidence="2">
    <name type="scientific">Amblyomma americanum</name>
    <name type="common">Lone star tick</name>
    <dbReference type="NCBI Taxonomy" id="6943"/>
    <lineage>
        <taxon>Eukaryota</taxon>
        <taxon>Metazoa</taxon>
        <taxon>Ecdysozoa</taxon>
        <taxon>Arthropoda</taxon>
        <taxon>Chelicerata</taxon>
        <taxon>Arachnida</taxon>
        <taxon>Acari</taxon>
        <taxon>Parasitiformes</taxon>
        <taxon>Ixodida</taxon>
        <taxon>Ixodoidea</taxon>
        <taxon>Ixodidae</taxon>
        <taxon>Amblyomminae</taxon>
        <taxon>Amblyomma</taxon>
    </lineage>
</organism>
<dbReference type="InterPro" id="IPR012674">
    <property type="entry name" value="Calycin"/>
</dbReference>
<sequence>MGEALFTKHVMAARQVVLVFISTVLFAAAQAESDKTEAGRTVDIKEFLLENQKVSVYEATDRGNKMCVTDVYTAVTAADAVFKRYFANGTKPLYLDLKGVFGPTEQERDARFTTMSVYMVETSGTKFSDETMLYFSPDGNCGVFNVTDYTGESWYDVRVKYDTVKLKHTSCFEFYKDLRRDTKSRSVYQNTCPPVNSNIKE</sequence>
<evidence type="ECO:0000313" key="2">
    <source>
        <dbReference type="EMBL" id="JAG92484.1"/>
    </source>
</evidence>
<evidence type="ECO:0000256" key="1">
    <source>
        <dbReference type="SAM" id="SignalP"/>
    </source>
</evidence>
<dbReference type="EMBL" id="GBZX01000256">
    <property type="protein sequence ID" value="JAG92484.1"/>
    <property type="molecule type" value="mRNA"/>
</dbReference>
<keyword evidence="1" id="KW-0732">Signal</keyword>
<accession>A0A0C9S570</accession>
<proteinExistence type="evidence at transcript level"/>
<dbReference type="AlphaFoldDB" id="A0A0C9S570"/>
<feature type="chain" id="PRO_5002203290" evidence="1">
    <location>
        <begin position="32"/>
        <end position="201"/>
    </location>
</feature>